<dbReference type="PROSITE" id="PS51257">
    <property type="entry name" value="PROKAR_LIPOPROTEIN"/>
    <property type="match status" value="1"/>
</dbReference>
<dbReference type="STRING" id="733.B0186_00610"/>
<dbReference type="Proteomes" id="UP000254496">
    <property type="component" value="Unassembled WGS sequence"/>
</dbReference>
<dbReference type="OrthoDB" id="5686481at2"/>
<protein>
    <recommendedName>
        <fullName evidence="5">Lipoprotein</fullName>
    </recommendedName>
</protein>
<evidence type="ECO:0000313" key="2">
    <source>
        <dbReference type="EMBL" id="STO69395.1"/>
    </source>
</evidence>
<proteinExistence type="predicted"/>
<dbReference type="EMBL" id="UGHJ01000001">
    <property type="protein sequence ID" value="STO69395.1"/>
    <property type="molecule type" value="Genomic_DNA"/>
</dbReference>
<dbReference type="Proteomes" id="UP000254329">
    <property type="component" value="Unassembled WGS sequence"/>
</dbReference>
<evidence type="ECO:0008006" key="5">
    <source>
        <dbReference type="Google" id="ProtNLM"/>
    </source>
</evidence>
<organism evidence="1 3">
    <name type="scientific">Canicola haemoglobinophilus</name>
    <dbReference type="NCBI Taxonomy" id="733"/>
    <lineage>
        <taxon>Bacteria</taxon>
        <taxon>Pseudomonadati</taxon>
        <taxon>Pseudomonadota</taxon>
        <taxon>Gammaproteobacteria</taxon>
        <taxon>Pasteurellales</taxon>
        <taxon>Pasteurellaceae</taxon>
        <taxon>Canicola</taxon>
    </lineage>
</organism>
<name>A0A1V4B400_9PAST</name>
<accession>A0A1V4B400</accession>
<reference evidence="3 4" key="1">
    <citation type="submission" date="2018-06" db="EMBL/GenBank/DDBJ databases">
        <authorList>
            <consortium name="Pathogen Informatics"/>
            <person name="Doyle S."/>
        </authorList>
    </citation>
    <scope>NUCLEOTIDE SEQUENCE [LARGE SCALE GENOMIC DNA]</scope>
    <source>
        <strain evidence="1 3">NCTC1659</strain>
        <strain evidence="2 4">NCTC8540</strain>
    </source>
</reference>
<gene>
    <name evidence="1" type="ORF">NCTC1659_00812</name>
    <name evidence="2" type="ORF">NCTC8540_01928</name>
</gene>
<dbReference type="AlphaFoldDB" id="A0A1V4B400"/>
<evidence type="ECO:0000313" key="4">
    <source>
        <dbReference type="Proteomes" id="UP000254496"/>
    </source>
</evidence>
<sequence>MKKCIVLFSIFSLCGCLDFFLYRENYTIDRMGYWVDYKTEKKVKAGIYKICSNYSKIKLNEKGIVFNYDNLPLYYEEYGKCLYNKGFRFRTTSWLYCYHKKEKCEIYNKYRK</sequence>
<dbReference type="RefSeq" id="WP_078217452.1">
    <property type="nucleotide sequence ID" value="NZ_MUXZ01000003.1"/>
</dbReference>
<dbReference type="EMBL" id="UGHF01000001">
    <property type="protein sequence ID" value="STO59556.1"/>
    <property type="molecule type" value="Genomic_DNA"/>
</dbReference>
<evidence type="ECO:0000313" key="3">
    <source>
        <dbReference type="Proteomes" id="UP000254329"/>
    </source>
</evidence>
<evidence type="ECO:0000313" key="1">
    <source>
        <dbReference type="EMBL" id="STO59556.1"/>
    </source>
</evidence>
<keyword evidence="3" id="KW-1185">Reference proteome</keyword>